<proteinExistence type="predicted"/>
<dbReference type="InterPro" id="IPR000595">
    <property type="entry name" value="cNMP-bd_dom"/>
</dbReference>
<sequence>MPRQFGQRSAGPQPLLETPMARVADNRDQRSSRPPPSDNSLTRKLSHFAPLSGSDHQVLDRLAAQEERFPANLDISVDGMVPRSVFLLKEGMAMRYRNMPDGGRQIMTFLIPGDLCDMHVFLLKEMDHSIGTITPVRVAPISRENIVELFGHHPRISAALWWSALQEEAILRERIISLGRRDARGRLAYLLCELLWRHAAVGLTDGEVFRLPLTQTELGDTLGLTPVHVNRVLREFRERRLITLEQRTLSLLDVGTLQAIAGLNKDYLHFGGAPADIARYFDRLEKERAAR</sequence>
<evidence type="ECO:0000313" key="7">
    <source>
        <dbReference type="Proteomes" id="UP000295096"/>
    </source>
</evidence>
<feature type="region of interest" description="Disordered" evidence="4">
    <location>
        <begin position="1"/>
        <end position="43"/>
    </location>
</feature>
<evidence type="ECO:0000256" key="3">
    <source>
        <dbReference type="ARBA" id="ARBA00023163"/>
    </source>
</evidence>
<organism evidence="6 7">
    <name type="scientific">Dankookia rubra</name>
    <dbReference type="NCBI Taxonomy" id="1442381"/>
    <lineage>
        <taxon>Bacteria</taxon>
        <taxon>Pseudomonadati</taxon>
        <taxon>Pseudomonadota</taxon>
        <taxon>Alphaproteobacteria</taxon>
        <taxon>Acetobacterales</taxon>
        <taxon>Roseomonadaceae</taxon>
        <taxon>Dankookia</taxon>
    </lineage>
</organism>
<dbReference type="GO" id="GO:0005829">
    <property type="term" value="C:cytosol"/>
    <property type="evidence" value="ECO:0007669"/>
    <property type="project" value="TreeGrafter"/>
</dbReference>
<dbReference type="Gene3D" id="2.60.120.10">
    <property type="entry name" value="Jelly Rolls"/>
    <property type="match status" value="1"/>
</dbReference>
<keyword evidence="1" id="KW-0805">Transcription regulation</keyword>
<dbReference type="InterPro" id="IPR036388">
    <property type="entry name" value="WH-like_DNA-bd_sf"/>
</dbReference>
<dbReference type="PROSITE" id="PS51063">
    <property type="entry name" value="HTH_CRP_2"/>
    <property type="match status" value="1"/>
</dbReference>
<accession>A0A4R5Q8S3</accession>
<keyword evidence="2" id="KW-0238">DNA-binding</keyword>
<keyword evidence="7" id="KW-1185">Reference proteome</keyword>
<evidence type="ECO:0000256" key="1">
    <source>
        <dbReference type="ARBA" id="ARBA00023015"/>
    </source>
</evidence>
<dbReference type="PANTHER" id="PTHR24567">
    <property type="entry name" value="CRP FAMILY TRANSCRIPTIONAL REGULATORY PROTEIN"/>
    <property type="match status" value="1"/>
</dbReference>
<dbReference type="GO" id="GO:0003677">
    <property type="term" value="F:DNA binding"/>
    <property type="evidence" value="ECO:0007669"/>
    <property type="project" value="UniProtKB-KW"/>
</dbReference>
<dbReference type="InterPro" id="IPR018490">
    <property type="entry name" value="cNMP-bd_dom_sf"/>
</dbReference>
<name>A0A4R5Q8S3_9PROT</name>
<evidence type="ECO:0000259" key="5">
    <source>
        <dbReference type="PROSITE" id="PS51063"/>
    </source>
</evidence>
<keyword evidence="3" id="KW-0804">Transcription</keyword>
<dbReference type="InterPro" id="IPR014710">
    <property type="entry name" value="RmlC-like_jellyroll"/>
</dbReference>
<evidence type="ECO:0000313" key="6">
    <source>
        <dbReference type="EMBL" id="TDH58878.1"/>
    </source>
</evidence>
<dbReference type="Gene3D" id="1.10.10.10">
    <property type="entry name" value="Winged helix-like DNA-binding domain superfamily/Winged helix DNA-binding domain"/>
    <property type="match status" value="1"/>
</dbReference>
<dbReference type="InterPro" id="IPR050397">
    <property type="entry name" value="Env_Response_Regulators"/>
</dbReference>
<protein>
    <submittedName>
        <fullName evidence="6">Crp/Fnr family transcriptional regulator</fullName>
    </submittedName>
</protein>
<dbReference type="SMART" id="SM00419">
    <property type="entry name" value="HTH_CRP"/>
    <property type="match status" value="1"/>
</dbReference>
<dbReference type="PANTHER" id="PTHR24567:SF68">
    <property type="entry name" value="DNA-BINDING TRANSCRIPTIONAL DUAL REGULATOR CRP"/>
    <property type="match status" value="1"/>
</dbReference>
<comment type="caution">
    <text evidence="6">The sequence shown here is derived from an EMBL/GenBank/DDBJ whole genome shotgun (WGS) entry which is preliminary data.</text>
</comment>
<gene>
    <name evidence="6" type="ORF">E2C06_30350</name>
</gene>
<dbReference type="OrthoDB" id="7584044at2"/>
<dbReference type="InterPro" id="IPR036390">
    <property type="entry name" value="WH_DNA-bd_sf"/>
</dbReference>
<dbReference type="Proteomes" id="UP000295096">
    <property type="component" value="Unassembled WGS sequence"/>
</dbReference>
<dbReference type="InterPro" id="IPR012318">
    <property type="entry name" value="HTH_CRP"/>
</dbReference>
<dbReference type="CDD" id="cd00038">
    <property type="entry name" value="CAP_ED"/>
    <property type="match status" value="1"/>
</dbReference>
<evidence type="ECO:0000256" key="4">
    <source>
        <dbReference type="SAM" id="MobiDB-lite"/>
    </source>
</evidence>
<dbReference type="EMBL" id="SMSJ01000092">
    <property type="protein sequence ID" value="TDH58878.1"/>
    <property type="molecule type" value="Genomic_DNA"/>
</dbReference>
<evidence type="ECO:0000256" key="2">
    <source>
        <dbReference type="ARBA" id="ARBA00023125"/>
    </source>
</evidence>
<feature type="domain" description="HTH crp-type" evidence="5">
    <location>
        <begin position="181"/>
        <end position="255"/>
    </location>
</feature>
<dbReference type="SUPFAM" id="SSF46785">
    <property type="entry name" value="Winged helix' DNA-binding domain"/>
    <property type="match status" value="1"/>
</dbReference>
<dbReference type="Pfam" id="PF00027">
    <property type="entry name" value="cNMP_binding"/>
    <property type="match status" value="1"/>
</dbReference>
<dbReference type="Pfam" id="PF13545">
    <property type="entry name" value="HTH_Crp_2"/>
    <property type="match status" value="1"/>
</dbReference>
<dbReference type="AlphaFoldDB" id="A0A4R5Q8S3"/>
<reference evidence="6 7" key="1">
    <citation type="journal article" date="2016" name="J. Microbiol.">
        <title>Dankookia rubra gen. nov., sp. nov., an alphaproteobacterium isolated from sediment of a shallow stream.</title>
        <authorList>
            <person name="Kim W.H."/>
            <person name="Kim D.H."/>
            <person name="Kang K."/>
            <person name="Ahn T.Y."/>
        </authorList>
    </citation>
    <scope>NUCLEOTIDE SEQUENCE [LARGE SCALE GENOMIC DNA]</scope>
    <source>
        <strain evidence="6 7">JCM30602</strain>
    </source>
</reference>
<dbReference type="GO" id="GO:0003700">
    <property type="term" value="F:DNA-binding transcription factor activity"/>
    <property type="evidence" value="ECO:0007669"/>
    <property type="project" value="TreeGrafter"/>
</dbReference>
<dbReference type="SUPFAM" id="SSF51206">
    <property type="entry name" value="cAMP-binding domain-like"/>
    <property type="match status" value="1"/>
</dbReference>